<accession>A0AAE3MN50</accession>
<dbReference type="RefSeq" id="WP_266014694.1">
    <property type="nucleotide sequence ID" value="NZ_JAPFQP010000004.1"/>
</dbReference>
<proteinExistence type="predicted"/>
<keyword evidence="1" id="KW-0732">Signal</keyword>
<feature type="chain" id="PRO_5042041478" description="TonB C-terminal domain-containing protein" evidence="1">
    <location>
        <begin position="22"/>
        <end position="110"/>
    </location>
</feature>
<evidence type="ECO:0008006" key="4">
    <source>
        <dbReference type="Google" id="ProtNLM"/>
    </source>
</evidence>
<sequence length="110" mass="12172">MRKISLVFLSAVFLVTTSLSATEPEPVSEASKQLFSQISELLDKKITVKEDLTATVMITINEDSEIVVISVDTGDEKLEQALKSRLNYEKVDLAPHHAGKLYKVPVRITA</sequence>
<feature type="signal peptide" evidence="1">
    <location>
        <begin position="1"/>
        <end position="21"/>
    </location>
</feature>
<keyword evidence="3" id="KW-1185">Reference proteome</keyword>
<reference evidence="2" key="1">
    <citation type="submission" date="2022-11" db="EMBL/GenBank/DDBJ databases">
        <title>The characterization of three novel Bacteroidetes species and genomic analysis of their roles in tidal elemental geochemical cycles.</title>
        <authorList>
            <person name="Ma K.-J."/>
        </authorList>
    </citation>
    <scope>NUCLEOTIDE SEQUENCE</scope>
    <source>
        <strain evidence="2">M415</strain>
    </source>
</reference>
<name>A0AAE3MN50_9FLAO</name>
<dbReference type="AlphaFoldDB" id="A0AAE3MN50"/>
<gene>
    <name evidence="2" type="ORF">OO016_12785</name>
</gene>
<protein>
    <recommendedName>
        <fullName evidence="4">TonB C-terminal domain-containing protein</fullName>
    </recommendedName>
</protein>
<evidence type="ECO:0000256" key="1">
    <source>
        <dbReference type="SAM" id="SignalP"/>
    </source>
</evidence>
<organism evidence="2 3">
    <name type="scientific">Lentiprolixibacter aurantiacus</name>
    <dbReference type="NCBI Taxonomy" id="2993939"/>
    <lineage>
        <taxon>Bacteria</taxon>
        <taxon>Pseudomonadati</taxon>
        <taxon>Bacteroidota</taxon>
        <taxon>Flavobacteriia</taxon>
        <taxon>Flavobacteriales</taxon>
        <taxon>Flavobacteriaceae</taxon>
        <taxon>Lentiprolixibacter</taxon>
    </lineage>
</organism>
<comment type="caution">
    <text evidence="2">The sequence shown here is derived from an EMBL/GenBank/DDBJ whole genome shotgun (WGS) entry which is preliminary data.</text>
</comment>
<evidence type="ECO:0000313" key="2">
    <source>
        <dbReference type="EMBL" id="MCX2720484.1"/>
    </source>
</evidence>
<dbReference type="Proteomes" id="UP001207116">
    <property type="component" value="Unassembled WGS sequence"/>
</dbReference>
<dbReference type="EMBL" id="JAPFQP010000004">
    <property type="protein sequence ID" value="MCX2720484.1"/>
    <property type="molecule type" value="Genomic_DNA"/>
</dbReference>
<evidence type="ECO:0000313" key="3">
    <source>
        <dbReference type="Proteomes" id="UP001207116"/>
    </source>
</evidence>